<dbReference type="InterPro" id="IPR050345">
    <property type="entry name" value="Aliph_Amidase/BUP"/>
</dbReference>
<gene>
    <name evidence="4" type="ORF">BU14_0033s0031</name>
</gene>
<dbReference type="SUPFAM" id="SSF56317">
    <property type="entry name" value="Carbon-nitrogen hydrolase"/>
    <property type="match status" value="2"/>
</dbReference>
<evidence type="ECO:0000256" key="1">
    <source>
        <dbReference type="ARBA" id="ARBA00022801"/>
    </source>
</evidence>
<sequence length="960" mass="97853">MARQVVVAATQFACGPSAEANVRRAERLVREAAAKGAHIILLQELFETQYFPQVQDDYFSLARPAANNPLLARFQKVAAELRVVLPISFFERANHAYFNSLAMIDADGTNLGIYRKTHIPQGPGYAEKFYFSPGDTGFRVFRTTYAAVGVGICWDQWFPETARCLALAGADLLLFPTAIGSEPQDPSIDSSAHWRRTMEGHSAANIIPVIASNRIGREVFRTRLSAARAAAQPTPQPGALQAQQIRQQGLAAAAPTSRSDASKAISAMGAAAGVVAAGAAAVDPTVRLTGSADDDRARAASGETTVALADGAGVDGRPDAAAVAGQVVGATVNANGHRPAEDGADSLAFYGSTFITDQWGEVVPSAGRDEDRTRALPADGVIGLPDGTGPDPANAVAGGGAGVKAAGGSAVDAARAGVVGTDAITFYGSSFITDQWGEVVVSAGRDEEAILSYLFDLDVNDQDRRQWGLFRDRRPEMYRTLLSLDGHSPAGGAGLMGVAPMVHGAAPAGAGNTYLPPGVLPAGTAGKQQPYVAGAAAPMLPLGLNRALAQTRPPFSGPPSQLFPNAGQGHNSQMGVLMLNQPQRLDAAARHGGAPEHHGAVAATAGLPAGAAVGLMPMQQHGHTLAPARGAYPGAPNQLFGTSAVSMGSLLMAQQRGEAAHTNGQTAVAAAAAAAAAAPDAHAAAAAAAAAAGAGPASASMLPLPLQTHQLAPSRTPFTGPPAQLFPTPVPGAQLGSLLLPQAPGAPRDETVVVGVKSDAHDVTSPLAPATAVAAAVAASAAEAESQPPPVDRADIDGGAGAGAVAETVEGGIGSGRSGMDANDATAHEASFIGEVRDSSQRRPRGRCWSCRAKTTYECKKCVPGPVPLCNRVPRECWWKYHAGEVTPFVPSRRGRKRKAEDDDMPMAAAGDAAGDYGSGAEGAGDSGSAGADASIGDIGQTDTNDGDESLAVPEARVVA</sequence>
<dbReference type="GO" id="GO:0033388">
    <property type="term" value="P:putrescine biosynthetic process from arginine"/>
    <property type="evidence" value="ECO:0007669"/>
    <property type="project" value="TreeGrafter"/>
</dbReference>
<feature type="compositionally biased region" description="Low complexity" evidence="2">
    <location>
        <begin position="230"/>
        <end position="244"/>
    </location>
</feature>
<organism evidence="4 5">
    <name type="scientific">Porphyra umbilicalis</name>
    <name type="common">Purple laver</name>
    <name type="synonym">Red alga</name>
    <dbReference type="NCBI Taxonomy" id="2786"/>
    <lineage>
        <taxon>Eukaryota</taxon>
        <taxon>Rhodophyta</taxon>
        <taxon>Bangiophyceae</taxon>
        <taxon>Bangiales</taxon>
        <taxon>Bangiaceae</taxon>
        <taxon>Porphyra</taxon>
    </lineage>
</organism>
<feature type="compositionally biased region" description="Low complexity" evidence="2">
    <location>
        <begin position="906"/>
        <end position="916"/>
    </location>
</feature>
<dbReference type="InterPro" id="IPR003010">
    <property type="entry name" value="C-N_Hydrolase"/>
</dbReference>
<feature type="compositionally biased region" description="Low complexity" evidence="2">
    <location>
        <begin position="929"/>
        <end position="940"/>
    </location>
</feature>
<dbReference type="AlphaFoldDB" id="A0A1X6PIM4"/>
<dbReference type="OrthoDB" id="412018at2759"/>
<feature type="compositionally biased region" description="Gly residues" evidence="2">
    <location>
        <begin position="917"/>
        <end position="928"/>
    </location>
</feature>
<dbReference type="PANTHER" id="PTHR43674:SF2">
    <property type="entry name" value="BETA-UREIDOPROPIONASE"/>
    <property type="match status" value="1"/>
</dbReference>
<dbReference type="Pfam" id="PF00795">
    <property type="entry name" value="CN_hydrolase"/>
    <property type="match status" value="1"/>
</dbReference>
<dbReference type="Proteomes" id="UP000218209">
    <property type="component" value="Unassembled WGS sequence"/>
</dbReference>
<evidence type="ECO:0000313" key="5">
    <source>
        <dbReference type="Proteomes" id="UP000218209"/>
    </source>
</evidence>
<dbReference type="Gene3D" id="3.60.110.10">
    <property type="entry name" value="Carbon-nitrogen hydrolase"/>
    <property type="match status" value="2"/>
</dbReference>
<dbReference type="EMBL" id="KV918769">
    <property type="protein sequence ID" value="OSX80687.1"/>
    <property type="molecule type" value="Genomic_DNA"/>
</dbReference>
<dbReference type="PROSITE" id="PS50263">
    <property type="entry name" value="CN_HYDROLASE"/>
    <property type="match status" value="1"/>
</dbReference>
<accession>A0A1X6PIM4</accession>
<feature type="domain" description="CN hydrolase" evidence="3">
    <location>
        <begin position="5"/>
        <end position="257"/>
    </location>
</feature>
<evidence type="ECO:0000313" key="4">
    <source>
        <dbReference type="EMBL" id="OSX80687.1"/>
    </source>
</evidence>
<evidence type="ECO:0000256" key="2">
    <source>
        <dbReference type="SAM" id="MobiDB-lite"/>
    </source>
</evidence>
<feature type="region of interest" description="Disordered" evidence="2">
    <location>
        <begin position="893"/>
        <end position="960"/>
    </location>
</feature>
<proteinExistence type="predicted"/>
<dbReference type="GO" id="GO:0050126">
    <property type="term" value="F:N-carbamoylputrescine amidase activity"/>
    <property type="evidence" value="ECO:0007669"/>
    <property type="project" value="TreeGrafter"/>
</dbReference>
<protein>
    <recommendedName>
        <fullName evidence="3">CN hydrolase domain-containing protein</fullName>
    </recommendedName>
</protein>
<keyword evidence="1" id="KW-0378">Hydrolase</keyword>
<name>A0A1X6PIM4_PORUM</name>
<dbReference type="PANTHER" id="PTHR43674">
    <property type="entry name" value="NITRILASE C965.09-RELATED"/>
    <property type="match status" value="1"/>
</dbReference>
<evidence type="ECO:0000259" key="3">
    <source>
        <dbReference type="PROSITE" id="PS50263"/>
    </source>
</evidence>
<dbReference type="InterPro" id="IPR036526">
    <property type="entry name" value="C-N_Hydrolase_sf"/>
</dbReference>
<feature type="region of interest" description="Disordered" evidence="2">
    <location>
        <begin position="230"/>
        <end position="255"/>
    </location>
</feature>
<reference evidence="4 5" key="1">
    <citation type="submission" date="2017-03" db="EMBL/GenBank/DDBJ databases">
        <title>WGS assembly of Porphyra umbilicalis.</title>
        <authorList>
            <person name="Brawley S.H."/>
            <person name="Blouin N.A."/>
            <person name="Ficko-Blean E."/>
            <person name="Wheeler G.L."/>
            <person name="Lohr M."/>
            <person name="Goodson H.V."/>
            <person name="Jenkins J.W."/>
            <person name="Blaby-Haas C.E."/>
            <person name="Helliwell K.E."/>
            <person name="Chan C."/>
            <person name="Marriage T."/>
            <person name="Bhattacharya D."/>
            <person name="Klein A.S."/>
            <person name="Badis Y."/>
            <person name="Brodie J."/>
            <person name="Cao Y."/>
            <person name="Collen J."/>
            <person name="Dittami S.M."/>
            <person name="Gachon C.M."/>
            <person name="Green B.R."/>
            <person name="Karpowicz S."/>
            <person name="Kim J.W."/>
            <person name="Kudahl U."/>
            <person name="Lin S."/>
            <person name="Michel G."/>
            <person name="Mittag M."/>
            <person name="Olson B.J."/>
            <person name="Pangilinan J."/>
            <person name="Peng Y."/>
            <person name="Qiu H."/>
            <person name="Shu S."/>
            <person name="Singer J.T."/>
            <person name="Smith A.G."/>
            <person name="Sprecher B.N."/>
            <person name="Wagner V."/>
            <person name="Wang W."/>
            <person name="Wang Z.-Y."/>
            <person name="Yan J."/>
            <person name="Yarish C."/>
            <person name="Zoeuner-Riek S."/>
            <person name="Zhuang Y."/>
            <person name="Zou Y."/>
            <person name="Lindquist E.A."/>
            <person name="Grimwood J."/>
            <person name="Barry K."/>
            <person name="Rokhsar D.S."/>
            <person name="Schmutz J."/>
            <person name="Stiller J.W."/>
            <person name="Grossman A.R."/>
            <person name="Prochnik S.E."/>
        </authorList>
    </citation>
    <scope>NUCLEOTIDE SEQUENCE [LARGE SCALE GENOMIC DNA]</scope>
    <source>
        <strain evidence="4">4086291</strain>
    </source>
</reference>
<keyword evidence="5" id="KW-1185">Reference proteome</keyword>